<dbReference type="GO" id="GO:0008081">
    <property type="term" value="F:phosphoric diester hydrolase activity"/>
    <property type="evidence" value="ECO:0007669"/>
    <property type="project" value="UniProtKB-ARBA"/>
</dbReference>
<evidence type="ECO:0000313" key="5">
    <source>
        <dbReference type="Proteomes" id="UP000306324"/>
    </source>
</evidence>
<feature type="modified residue" description="4-aspartylphosphate" evidence="1">
    <location>
        <position position="52"/>
    </location>
</feature>
<dbReference type="SMART" id="SM00448">
    <property type="entry name" value="REC"/>
    <property type="match status" value="1"/>
</dbReference>
<dbReference type="RefSeq" id="WP_046536788.1">
    <property type="nucleotide sequence ID" value="NZ_SWAD01000054.1"/>
</dbReference>
<dbReference type="SMART" id="SM00471">
    <property type="entry name" value="HDc"/>
    <property type="match status" value="1"/>
</dbReference>
<dbReference type="PANTHER" id="PTHR45228">
    <property type="entry name" value="CYCLIC DI-GMP PHOSPHODIESTERASE TM_0186-RELATED"/>
    <property type="match status" value="1"/>
</dbReference>
<proteinExistence type="predicted"/>
<dbReference type="GO" id="GO:0000160">
    <property type="term" value="P:phosphorelay signal transduction system"/>
    <property type="evidence" value="ECO:0007669"/>
    <property type="project" value="InterPro"/>
</dbReference>
<dbReference type="SUPFAM" id="SSF52172">
    <property type="entry name" value="CheY-like"/>
    <property type="match status" value="1"/>
</dbReference>
<dbReference type="InterPro" id="IPR001789">
    <property type="entry name" value="Sig_transdc_resp-reg_receiver"/>
</dbReference>
<reference evidence="4 5" key="1">
    <citation type="submission" date="2019-04" db="EMBL/GenBank/DDBJ databases">
        <title>A novel phosphate-accumulating bacterium identified in bioreactor for phosphate removal from wastewater.</title>
        <authorList>
            <person name="Kotlyarov R.Y."/>
            <person name="Beletsky A.V."/>
            <person name="Kallistova A.Y."/>
            <person name="Dorofeev A.G."/>
            <person name="Nikolaev Y.Y."/>
            <person name="Pimenov N.V."/>
            <person name="Ravin N.V."/>
            <person name="Mardanov A.V."/>
        </authorList>
    </citation>
    <scope>NUCLEOTIDE SEQUENCE [LARGE SCALE GENOMIC DNA]</scope>
    <source>
        <strain evidence="4 5">Bin19</strain>
    </source>
</reference>
<keyword evidence="1" id="KW-0597">Phosphoprotein</keyword>
<dbReference type="Gene3D" id="1.10.3210.10">
    <property type="entry name" value="Hypothetical protein af1432"/>
    <property type="match status" value="1"/>
</dbReference>
<dbReference type="InterPro" id="IPR037522">
    <property type="entry name" value="HD_GYP_dom"/>
</dbReference>
<organism evidence="4 5">
    <name type="scientific">Candidatus Accumulibacter phosphatis</name>
    <dbReference type="NCBI Taxonomy" id="327160"/>
    <lineage>
        <taxon>Bacteria</taxon>
        <taxon>Pseudomonadati</taxon>
        <taxon>Pseudomonadota</taxon>
        <taxon>Betaproteobacteria</taxon>
        <taxon>Candidatus Accumulibacter</taxon>
    </lineage>
</organism>
<evidence type="ECO:0000256" key="1">
    <source>
        <dbReference type="PROSITE-ProRule" id="PRU00169"/>
    </source>
</evidence>
<keyword evidence="5" id="KW-1185">Reference proteome</keyword>
<dbReference type="Gene3D" id="3.40.50.2300">
    <property type="match status" value="1"/>
</dbReference>
<dbReference type="EMBL" id="SWAD01000054">
    <property type="protein sequence ID" value="TMQ76353.1"/>
    <property type="molecule type" value="Genomic_DNA"/>
</dbReference>
<name>A0A5S4F6H7_9PROT</name>
<dbReference type="PROSITE" id="PS50110">
    <property type="entry name" value="RESPONSE_REGULATORY"/>
    <property type="match status" value="1"/>
</dbReference>
<dbReference type="InterPro" id="IPR052020">
    <property type="entry name" value="Cyclic_di-GMP/3'3'-cGAMP_PDE"/>
</dbReference>
<protein>
    <submittedName>
        <fullName evidence="4">Response regulator</fullName>
    </submittedName>
</protein>
<accession>A0A5S4F6H7</accession>
<evidence type="ECO:0000259" key="3">
    <source>
        <dbReference type="PROSITE" id="PS51832"/>
    </source>
</evidence>
<comment type="caution">
    <text evidence="4">The sequence shown here is derived from an EMBL/GenBank/DDBJ whole genome shotgun (WGS) entry which is preliminary data.</text>
</comment>
<dbReference type="AlphaFoldDB" id="A0A5S4F6H7"/>
<dbReference type="Pfam" id="PF13487">
    <property type="entry name" value="HD_5"/>
    <property type="match status" value="1"/>
</dbReference>
<sequence length="388" mass="43233">MTTILLIDDDPATLEVINECLLPHFRTRIATRGGKGLELAQLSPAPDLVLLDLELPDMNGYQVCSALKRDTRTAEIPVIFLSSHTDMADIIRGLELGAVDYVPKPVAPPILLARVRTQLRLRQAQIYLADRNLHLEALVRERTHALEARTLDLQRSQELTIVTLGAIAETRDNETGNHIRRTRAYVRTLVEYLLQQPAQLERMPIEEWELIWKCAPLHDIGKVGIPDQILLKEGPLDVGEFEIMKRHTTLGRDALREAECGGDTQHPFLRIASEIIYSHHERWNGKGYPEGLSGENIPFAARLMAIADVYDALISKRVYKPAMPHHKAVEIIVQGRGEQFDPLIVDCFLVCADTFDTIATGNSDNAPPQPIADTSLATGLIRGPSQPG</sequence>
<dbReference type="Pfam" id="PF00072">
    <property type="entry name" value="Response_reg"/>
    <property type="match status" value="1"/>
</dbReference>
<gene>
    <name evidence="4" type="ORF">ACCUM_4447</name>
</gene>
<feature type="domain" description="Response regulatory" evidence="2">
    <location>
        <begin position="3"/>
        <end position="119"/>
    </location>
</feature>
<dbReference type="PROSITE" id="PS51832">
    <property type="entry name" value="HD_GYP"/>
    <property type="match status" value="1"/>
</dbReference>
<dbReference type="PANTHER" id="PTHR45228:SF5">
    <property type="entry name" value="CYCLIC DI-GMP PHOSPHODIESTERASE VC_1348-RELATED"/>
    <property type="match status" value="1"/>
</dbReference>
<feature type="domain" description="HD-GYP" evidence="3">
    <location>
        <begin position="153"/>
        <end position="364"/>
    </location>
</feature>
<dbReference type="Proteomes" id="UP000306324">
    <property type="component" value="Unassembled WGS sequence"/>
</dbReference>
<evidence type="ECO:0000259" key="2">
    <source>
        <dbReference type="PROSITE" id="PS50110"/>
    </source>
</evidence>
<dbReference type="InterPro" id="IPR003607">
    <property type="entry name" value="HD/PDEase_dom"/>
</dbReference>
<dbReference type="OrthoDB" id="9763857at2"/>
<dbReference type="InterPro" id="IPR011006">
    <property type="entry name" value="CheY-like_superfamily"/>
</dbReference>
<dbReference type="SUPFAM" id="SSF109604">
    <property type="entry name" value="HD-domain/PDEase-like"/>
    <property type="match status" value="1"/>
</dbReference>
<dbReference type="CDD" id="cd00077">
    <property type="entry name" value="HDc"/>
    <property type="match status" value="1"/>
</dbReference>
<evidence type="ECO:0000313" key="4">
    <source>
        <dbReference type="EMBL" id="TMQ76353.1"/>
    </source>
</evidence>